<accession>A0A0B7NM20</accession>
<dbReference type="AlphaFoldDB" id="A0A0B7NM20"/>
<organism evidence="2 3">
    <name type="scientific">Parasitella parasitica</name>
    <dbReference type="NCBI Taxonomy" id="35722"/>
    <lineage>
        <taxon>Eukaryota</taxon>
        <taxon>Fungi</taxon>
        <taxon>Fungi incertae sedis</taxon>
        <taxon>Mucoromycota</taxon>
        <taxon>Mucoromycotina</taxon>
        <taxon>Mucoromycetes</taxon>
        <taxon>Mucorales</taxon>
        <taxon>Mucorineae</taxon>
        <taxon>Mucoraceae</taxon>
        <taxon>Parasitella</taxon>
    </lineage>
</organism>
<dbReference type="Proteomes" id="UP000054107">
    <property type="component" value="Unassembled WGS sequence"/>
</dbReference>
<evidence type="ECO:0000313" key="3">
    <source>
        <dbReference type="Proteomes" id="UP000054107"/>
    </source>
</evidence>
<evidence type="ECO:0000256" key="1">
    <source>
        <dbReference type="SAM" id="MobiDB-lite"/>
    </source>
</evidence>
<reference evidence="2 3" key="1">
    <citation type="submission" date="2014-09" db="EMBL/GenBank/DDBJ databases">
        <authorList>
            <person name="Ellenberger Sabrina"/>
        </authorList>
    </citation>
    <scope>NUCLEOTIDE SEQUENCE [LARGE SCALE GENOMIC DNA]</scope>
    <source>
        <strain evidence="2 3">CBS 412.66</strain>
    </source>
</reference>
<feature type="region of interest" description="Disordered" evidence="1">
    <location>
        <begin position="45"/>
        <end position="105"/>
    </location>
</feature>
<feature type="compositionally biased region" description="Polar residues" evidence="1">
    <location>
        <begin position="52"/>
        <end position="63"/>
    </location>
</feature>
<gene>
    <name evidence="2" type="primary">PARPA_13997.1 scaffold 47516</name>
</gene>
<dbReference type="OrthoDB" id="2259405at2759"/>
<proteinExistence type="predicted"/>
<protein>
    <submittedName>
        <fullName evidence="2">Uncharacterized protein</fullName>
    </submittedName>
</protein>
<feature type="compositionally biased region" description="Low complexity" evidence="1">
    <location>
        <begin position="78"/>
        <end position="92"/>
    </location>
</feature>
<sequence>MLPNNNNNNTSRIPIPIALQQSRKTKAVVSHHEAKTVVVTPAKLDKKKNNNSRKSTLFSTTCSRMARETANYKKPTKSKSNNKPPLSSIPKNKMNRPVRKSPITQLKEDLEKLRQKKINDESLLKKQSKEIAKLQEQLKLHEEIKQELLRKEKLQSKLKAIAAEIQDLSTNVVDLLDVKSSDNVATQSYTDQIQELQSQLESREDNFKRKLSQYRKEMESKDECLRNQKAATERLKVEHANQIAQLRSTHTSRIHKLQLEHKKDLAVTKKPSRPSPLSTIGISHAIEQALNDFEQEQHNHPPPAINIFKTLTCNPIAQKRHAAINQQWYTKQYIPLDAMSWPTPQAAPNLRRQLQI</sequence>
<dbReference type="EMBL" id="LN734065">
    <property type="protein sequence ID" value="CEP19681.1"/>
    <property type="molecule type" value="Genomic_DNA"/>
</dbReference>
<name>A0A0B7NM20_9FUNG</name>
<keyword evidence="3" id="KW-1185">Reference proteome</keyword>
<evidence type="ECO:0000313" key="2">
    <source>
        <dbReference type="EMBL" id="CEP19681.1"/>
    </source>
</evidence>